<evidence type="ECO:0008006" key="3">
    <source>
        <dbReference type="Google" id="ProtNLM"/>
    </source>
</evidence>
<comment type="caution">
    <text evidence="1">The sequence shown here is derived from an EMBL/GenBank/DDBJ whole genome shotgun (WGS) entry which is preliminary data.</text>
</comment>
<proteinExistence type="predicted"/>
<dbReference type="EMBL" id="JAHESD010000001">
    <property type="protein sequence ID" value="MBT1701644.1"/>
    <property type="molecule type" value="Genomic_DNA"/>
</dbReference>
<protein>
    <recommendedName>
        <fullName evidence="3">Lipoprotein</fullName>
    </recommendedName>
</protein>
<evidence type="ECO:0000313" key="2">
    <source>
        <dbReference type="Proteomes" id="UP000772618"/>
    </source>
</evidence>
<name>A0ABS5VLN7_9BACT</name>
<gene>
    <name evidence="1" type="ORF">KK060_00035</name>
</gene>
<dbReference type="PROSITE" id="PS51257">
    <property type="entry name" value="PROKAR_LIPOPROTEIN"/>
    <property type="match status" value="1"/>
</dbReference>
<reference evidence="1 2" key="1">
    <citation type="submission" date="2021-05" db="EMBL/GenBank/DDBJ databases">
        <title>A Polyphasic approach of four new species of the genus Ohtaekwangia: Ohtaekwangia histidinii sp. nov., Ohtaekwangia cretensis sp. nov., Ohtaekwangia indiensis sp. nov., Ohtaekwangia reichenbachii sp. nov. from diverse environment.</title>
        <authorList>
            <person name="Octaviana S."/>
        </authorList>
    </citation>
    <scope>NUCLEOTIDE SEQUENCE [LARGE SCALE GENOMIC DNA]</scope>
    <source>
        <strain evidence="1 2">PWU20</strain>
    </source>
</reference>
<accession>A0ABS5VLN7</accession>
<dbReference type="RefSeq" id="WP_254151345.1">
    <property type="nucleotide sequence ID" value="NZ_JAHESD010000001.1"/>
</dbReference>
<organism evidence="1 2">
    <name type="scientific">Chryseosolibacter indicus</name>
    <dbReference type="NCBI Taxonomy" id="2782351"/>
    <lineage>
        <taxon>Bacteria</taxon>
        <taxon>Pseudomonadati</taxon>
        <taxon>Bacteroidota</taxon>
        <taxon>Cytophagia</taxon>
        <taxon>Cytophagales</taxon>
        <taxon>Chryseotaleaceae</taxon>
        <taxon>Chryseosolibacter</taxon>
    </lineage>
</organism>
<sequence length="291" mass="31898">MNSKSYFKRLFFISALFVSLISCREEEERLTLQDSQTISEESLVDSYFQDVDDIAQIVIDAPTQQQLGEGRSATSISIHDNRFLCSGVAVTLTQDASSTPEIPKGNITVDFGANGCIDNRGNVRKGKLIFAYHGRRFAPGSTVITTTSNYSINDVKLEGVRTLTNIQSSTETAPSFRAVLSGGKATFTDGSLAERTSDITWTWVRGANRVDDYLLVDQSSKAEGKARSGKPYSVALLSPLKYKRFCGIAVEGEKQITVDRDKKVSIDYGDGSCDRMIVLTINGDSREVVVN</sequence>
<keyword evidence="2" id="KW-1185">Reference proteome</keyword>
<dbReference type="Proteomes" id="UP000772618">
    <property type="component" value="Unassembled WGS sequence"/>
</dbReference>
<evidence type="ECO:0000313" key="1">
    <source>
        <dbReference type="EMBL" id="MBT1701644.1"/>
    </source>
</evidence>